<dbReference type="AlphaFoldDB" id="A0A4Q5IWU3"/>
<dbReference type="InterPro" id="IPR045773">
    <property type="entry name" value="DUF6226"/>
</dbReference>
<accession>A0A4Q5IWU3</accession>
<organism evidence="1 2">
    <name type="scientific">Nocardioides iriomotensis</name>
    <dbReference type="NCBI Taxonomy" id="715784"/>
    <lineage>
        <taxon>Bacteria</taxon>
        <taxon>Bacillati</taxon>
        <taxon>Actinomycetota</taxon>
        <taxon>Actinomycetes</taxon>
        <taxon>Propionibacteriales</taxon>
        <taxon>Nocardioidaceae</taxon>
        <taxon>Nocardioides</taxon>
    </lineage>
</organism>
<reference evidence="1 2" key="1">
    <citation type="submission" date="2019-01" db="EMBL/GenBank/DDBJ databases">
        <title>Nocardioides guangzhouensis sp. nov., an actinobacterium isolated from soil.</title>
        <authorList>
            <person name="Fu Y."/>
            <person name="Cai Y."/>
            <person name="Lin Z."/>
            <person name="Chen P."/>
        </authorList>
    </citation>
    <scope>NUCLEOTIDE SEQUENCE [LARGE SCALE GENOMIC DNA]</scope>
    <source>
        <strain evidence="1 2">NBRC 105384</strain>
    </source>
</reference>
<dbReference type="Pfam" id="PF19736">
    <property type="entry name" value="DUF6226"/>
    <property type="match status" value="1"/>
</dbReference>
<keyword evidence="2" id="KW-1185">Reference proteome</keyword>
<dbReference type="Proteomes" id="UP000291189">
    <property type="component" value="Unassembled WGS sequence"/>
</dbReference>
<evidence type="ECO:0000313" key="2">
    <source>
        <dbReference type="Proteomes" id="UP000291189"/>
    </source>
</evidence>
<comment type="caution">
    <text evidence="1">The sequence shown here is derived from an EMBL/GenBank/DDBJ whole genome shotgun (WGS) entry which is preliminary data.</text>
</comment>
<gene>
    <name evidence="1" type="ORF">ETU37_16890</name>
</gene>
<proteinExistence type="predicted"/>
<name>A0A4Q5IWU3_9ACTN</name>
<dbReference type="RefSeq" id="WP_129988527.1">
    <property type="nucleotide sequence ID" value="NZ_SDPU01000030.1"/>
</dbReference>
<evidence type="ECO:0000313" key="1">
    <source>
        <dbReference type="EMBL" id="RYU10443.1"/>
    </source>
</evidence>
<dbReference type="OrthoDB" id="3227561at2"/>
<sequence length="193" mass="21109">MTDVRKELARDLEEQFAVVRTHADWPDPWPDRQVPDEAYSRVTEPERWLIGRDRGEAWARALVTVGLAARSDEAEGIRLVPGAPGALTMLLVPHPAALEVRAGDPPVAALEVDCYCDACDSGSSDFLREIDDAVWHVIEGGFVRIDLGGAAITTHRDGWSSSGVLGHGETERLIADARVGRSRYPVVSGTAWW</sequence>
<dbReference type="EMBL" id="SDPU01000030">
    <property type="protein sequence ID" value="RYU10443.1"/>
    <property type="molecule type" value="Genomic_DNA"/>
</dbReference>
<protein>
    <submittedName>
        <fullName evidence="1">Uncharacterized protein</fullName>
    </submittedName>
</protein>